<evidence type="ECO:0000313" key="1">
    <source>
        <dbReference type="EMBL" id="EKX52722.1"/>
    </source>
</evidence>
<name>L1JWI3_GUITC</name>
<proteinExistence type="predicted"/>
<dbReference type="KEGG" id="gtt:GUITHDRAFT_133743"/>
<dbReference type="EnsemblProtists" id="EKX52722">
    <property type="protein sequence ID" value="EKX52722"/>
    <property type="gene ID" value="GUITHDRAFT_133743"/>
</dbReference>
<dbReference type="EMBL" id="JH992972">
    <property type="protein sequence ID" value="EKX52722.1"/>
    <property type="molecule type" value="Genomic_DNA"/>
</dbReference>
<protein>
    <submittedName>
        <fullName evidence="1 2">Uncharacterized protein</fullName>
    </submittedName>
</protein>
<reference evidence="2" key="3">
    <citation type="submission" date="2016-03" db="UniProtKB">
        <authorList>
            <consortium name="EnsemblProtists"/>
        </authorList>
    </citation>
    <scope>IDENTIFICATION</scope>
</reference>
<evidence type="ECO:0000313" key="3">
    <source>
        <dbReference type="Proteomes" id="UP000011087"/>
    </source>
</evidence>
<reference evidence="1 3" key="1">
    <citation type="journal article" date="2012" name="Nature">
        <title>Algal genomes reveal evolutionary mosaicism and the fate of nucleomorphs.</title>
        <authorList>
            <consortium name="DOE Joint Genome Institute"/>
            <person name="Curtis B.A."/>
            <person name="Tanifuji G."/>
            <person name="Burki F."/>
            <person name="Gruber A."/>
            <person name="Irimia M."/>
            <person name="Maruyama S."/>
            <person name="Arias M.C."/>
            <person name="Ball S.G."/>
            <person name="Gile G.H."/>
            <person name="Hirakawa Y."/>
            <person name="Hopkins J.F."/>
            <person name="Kuo A."/>
            <person name="Rensing S.A."/>
            <person name="Schmutz J."/>
            <person name="Symeonidi A."/>
            <person name="Elias M."/>
            <person name="Eveleigh R.J."/>
            <person name="Herman E.K."/>
            <person name="Klute M.J."/>
            <person name="Nakayama T."/>
            <person name="Obornik M."/>
            <person name="Reyes-Prieto A."/>
            <person name="Armbrust E.V."/>
            <person name="Aves S.J."/>
            <person name="Beiko R.G."/>
            <person name="Coutinho P."/>
            <person name="Dacks J.B."/>
            <person name="Durnford D.G."/>
            <person name="Fast N.M."/>
            <person name="Green B.R."/>
            <person name="Grisdale C.J."/>
            <person name="Hempel F."/>
            <person name="Henrissat B."/>
            <person name="Hoppner M.P."/>
            <person name="Ishida K."/>
            <person name="Kim E."/>
            <person name="Koreny L."/>
            <person name="Kroth P.G."/>
            <person name="Liu Y."/>
            <person name="Malik S.B."/>
            <person name="Maier U.G."/>
            <person name="McRose D."/>
            <person name="Mock T."/>
            <person name="Neilson J.A."/>
            <person name="Onodera N.T."/>
            <person name="Poole A.M."/>
            <person name="Pritham E.J."/>
            <person name="Richards T.A."/>
            <person name="Rocap G."/>
            <person name="Roy S.W."/>
            <person name="Sarai C."/>
            <person name="Schaack S."/>
            <person name="Shirato S."/>
            <person name="Slamovits C.H."/>
            <person name="Spencer D.F."/>
            <person name="Suzuki S."/>
            <person name="Worden A.Z."/>
            <person name="Zauner S."/>
            <person name="Barry K."/>
            <person name="Bell C."/>
            <person name="Bharti A.K."/>
            <person name="Crow J.A."/>
            <person name="Grimwood J."/>
            <person name="Kramer R."/>
            <person name="Lindquist E."/>
            <person name="Lucas S."/>
            <person name="Salamov A."/>
            <person name="McFadden G.I."/>
            <person name="Lane C.E."/>
            <person name="Keeling P.J."/>
            <person name="Gray M.W."/>
            <person name="Grigoriev I.V."/>
            <person name="Archibald J.M."/>
        </authorList>
    </citation>
    <scope>NUCLEOTIDE SEQUENCE</scope>
    <source>
        <strain evidence="1 3">CCMP2712</strain>
    </source>
</reference>
<organism evidence="1">
    <name type="scientific">Guillardia theta (strain CCMP2712)</name>
    <name type="common">Cryptophyte</name>
    <dbReference type="NCBI Taxonomy" id="905079"/>
    <lineage>
        <taxon>Eukaryota</taxon>
        <taxon>Cryptophyceae</taxon>
        <taxon>Pyrenomonadales</taxon>
        <taxon>Geminigeraceae</taxon>
        <taxon>Guillardia</taxon>
    </lineage>
</organism>
<dbReference type="Proteomes" id="UP000011087">
    <property type="component" value="Unassembled WGS sequence"/>
</dbReference>
<evidence type="ECO:0000313" key="2">
    <source>
        <dbReference type="EnsemblProtists" id="EKX52722"/>
    </source>
</evidence>
<dbReference type="PaxDb" id="55529-EKX52722"/>
<dbReference type="GeneID" id="17309316"/>
<reference evidence="3" key="2">
    <citation type="submission" date="2012-11" db="EMBL/GenBank/DDBJ databases">
        <authorList>
            <person name="Kuo A."/>
            <person name="Curtis B.A."/>
            <person name="Tanifuji G."/>
            <person name="Burki F."/>
            <person name="Gruber A."/>
            <person name="Irimia M."/>
            <person name="Maruyama S."/>
            <person name="Arias M.C."/>
            <person name="Ball S.G."/>
            <person name="Gile G.H."/>
            <person name="Hirakawa Y."/>
            <person name="Hopkins J.F."/>
            <person name="Rensing S.A."/>
            <person name="Schmutz J."/>
            <person name="Symeonidi A."/>
            <person name="Elias M."/>
            <person name="Eveleigh R.J."/>
            <person name="Herman E.K."/>
            <person name="Klute M.J."/>
            <person name="Nakayama T."/>
            <person name="Obornik M."/>
            <person name="Reyes-Prieto A."/>
            <person name="Armbrust E.V."/>
            <person name="Aves S.J."/>
            <person name="Beiko R.G."/>
            <person name="Coutinho P."/>
            <person name="Dacks J.B."/>
            <person name="Durnford D.G."/>
            <person name="Fast N.M."/>
            <person name="Green B.R."/>
            <person name="Grisdale C."/>
            <person name="Hempe F."/>
            <person name="Henrissat B."/>
            <person name="Hoppner M.P."/>
            <person name="Ishida K.-I."/>
            <person name="Kim E."/>
            <person name="Koreny L."/>
            <person name="Kroth P.G."/>
            <person name="Liu Y."/>
            <person name="Malik S.-B."/>
            <person name="Maier U.G."/>
            <person name="McRose D."/>
            <person name="Mock T."/>
            <person name="Neilson J.A."/>
            <person name="Onodera N.T."/>
            <person name="Poole A.M."/>
            <person name="Pritham E.J."/>
            <person name="Richards T.A."/>
            <person name="Rocap G."/>
            <person name="Roy S.W."/>
            <person name="Sarai C."/>
            <person name="Schaack S."/>
            <person name="Shirato S."/>
            <person name="Slamovits C.H."/>
            <person name="Spencer D.F."/>
            <person name="Suzuki S."/>
            <person name="Worden A.Z."/>
            <person name="Zauner S."/>
            <person name="Barry K."/>
            <person name="Bell C."/>
            <person name="Bharti A.K."/>
            <person name="Crow J.A."/>
            <person name="Grimwood J."/>
            <person name="Kramer R."/>
            <person name="Lindquist E."/>
            <person name="Lucas S."/>
            <person name="Salamov A."/>
            <person name="McFadden G.I."/>
            <person name="Lane C.E."/>
            <person name="Keeling P.J."/>
            <person name="Gray M.W."/>
            <person name="Grigoriev I.V."/>
            <person name="Archibald J.M."/>
        </authorList>
    </citation>
    <scope>NUCLEOTIDE SEQUENCE</scope>
    <source>
        <strain evidence="3">CCMP2712</strain>
    </source>
</reference>
<dbReference type="HOGENOM" id="CLU_2215018_0_0_1"/>
<dbReference type="AlphaFoldDB" id="L1JWI3"/>
<accession>L1JWI3</accession>
<gene>
    <name evidence="1" type="ORF">GUITHDRAFT_133743</name>
</gene>
<dbReference type="RefSeq" id="XP_005839702.1">
    <property type="nucleotide sequence ID" value="XM_005839645.1"/>
</dbReference>
<sequence>MELKNMIFEKEEGDYELIYRIFDGDEVVAMKFTVGRDGQSFLGEYSQGVDEMYGSEVFQSTDNLTWGGWSYPLRKCLLWLNTSNAFYSLRGDDTRVEDIFVGFSENV</sequence>
<keyword evidence="3" id="KW-1185">Reference proteome</keyword>